<evidence type="ECO:0000256" key="5">
    <source>
        <dbReference type="ARBA" id="ARBA00022989"/>
    </source>
</evidence>
<name>A0ABR9HT20_9PSEU</name>
<feature type="region of interest" description="Disordered" evidence="7">
    <location>
        <begin position="132"/>
        <end position="158"/>
    </location>
</feature>
<comment type="subcellular location">
    <subcellularLocation>
        <location evidence="1">Cell membrane</location>
        <topology evidence="1">Multi-pass membrane protein</topology>
    </subcellularLocation>
</comment>
<evidence type="ECO:0000256" key="8">
    <source>
        <dbReference type="SAM" id="Phobius"/>
    </source>
</evidence>
<dbReference type="Proteomes" id="UP000631670">
    <property type="component" value="Unassembled WGS sequence"/>
</dbReference>
<keyword evidence="4 8" id="KW-0812">Transmembrane</keyword>
<evidence type="ECO:0000256" key="6">
    <source>
        <dbReference type="ARBA" id="ARBA00023136"/>
    </source>
</evidence>
<keyword evidence="5 8" id="KW-1133">Transmembrane helix</keyword>
<evidence type="ECO:0000313" key="9">
    <source>
        <dbReference type="EMBL" id="MBE1494069.1"/>
    </source>
</evidence>
<protein>
    <submittedName>
        <fullName evidence="9">Oxidoreductase</fullName>
    </submittedName>
</protein>
<reference evidence="9 10" key="1">
    <citation type="submission" date="2020-10" db="EMBL/GenBank/DDBJ databases">
        <title>Sequencing the genomes of 1000 actinobacteria strains.</title>
        <authorList>
            <person name="Klenk H.-P."/>
        </authorList>
    </citation>
    <scope>NUCLEOTIDE SEQUENCE [LARGE SCALE GENOMIC DNA]</scope>
    <source>
        <strain evidence="9 10">DSM 44653</strain>
    </source>
</reference>
<dbReference type="Pfam" id="PF07681">
    <property type="entry name" value="DoxX"/>
    <property type="match status" value="1"/>
</dbReference>
<feature type="transmembrane region" description="Helical" evidence="8">
    <location>
        <begin position="71"/>
        <end position="89"/>
    </location>
</feature>
<keyword evidence="3" id="KW-1003">Cell membrane</keyword>
<keyword evidence="6 8" id="KW-0472">Membrane</keyword>
<dbReference type="PANTHER" id="PTHR33452:SF4">
    <property type="entry name" value="BLL4328 PROTEIN"/>
    <property type="match status" value="1"/>
</dbReference>
<evidence type="ECO:0000256" key="7">
    <source>
        <dbReference type="SAM" id="MobiDB-lite"/>
    </source>
</evidence>
<comment type="similarity">
    <text evidence="2">Belongs to the DoxX family.</text>
</comment>
<evidence type="ECO:0000256" key="4">
    <source>
        <dbReference type="ARBA" id="ARBA00022692"/>
    </source>
</evidence>
<evidence type="ECO:0000256" key="3">
    <source>
        <dbReference type="ARBA" id="ARBA00022475"/>
    </source>
</evidence>
<dbReference type="EMBL" id="JADBEG010000001">
    <property type="protein sequence ID" value="MBE1494069.1"/>
    <property type="molecule type" value="Genomic_DNA"/>
</dbReference>
<dbReference type="RefSeq" id="WP_086862238.1">
    <property type="nucleotide sequence ID" value="NZ_JADBEG010000001.1"/>
</dbReference>
<keyword evidence="10" id="KW-1185">Reference proteome</keyword>
<dbReference type="InterPro" id="IPR051907">
    <property type="entry name" value="DoxX-like_oxidoreductase"/>
</dbReference>
<evidence type="ECO:0000313" key="10">
    <source>
        <dbReference type="Proteomes" id="UP000631670"/>
    </source>
</evidence>
<proteinExistence type="inferred from homology"/>
<organism evidence="9 10">
    <name type="scientific">Amycolatopsis lexingtonensis</name>
    <dbReference type="NCBI Taxonomy" id="218822"/>
    <lineage>
        <taxon>Bacteria</taxon>
        <taxon>Bacillati</taxon>
        <taxon>Actinomycetota</taxon>
        <taxon>Actinomycetes</taxon>
        <taxon>Pseudonocardiales</taxon>
        <taxon>Pseudonocardiaceae</taxon>
        <taxon>Amycolatopsis</taxon>
    </lineage>
</organism>
<dbReference type="PANTHER" id="PTHR33452">
    <property type="entry name" value="OXIDOREDUCTASE CATD-RELATED"/>
    <property type="match status" value="1"/>
</dbReference>
<comment type="caution">
    <text evidence="9">The sequence shown here is derived from an EMBL/GenBank/DDBJ whole genome shotgun (WGS) entry which is preliminary data.</text>
</comment>
<accession>A0ABR9HT20</accession>
<gene>
    <name evidence="9" type="ORF">H4696_001169</name>
</gene>
<sequence>MLRLDPAREHVVGLYRIAIGFLFACHGLKSLFGLFGANAATPVAQWPGWWAAAIQLVCGGLVLIGVATRPAAVLGSGSMAYAYFTAHSPHGLWPIQNGGEAAALFCWALLLVAFVGPGRFALSRLWSRPEAGNAPKLGSQPPVTAARSAGDRVTGADS</sequence>
<feature type="transmembrane region" description="Helical" evidence="8">
    <location>
        <begin position="47"/>
        <end position="64"/>
    </location>
</feature>
<feature type="transmembrane region" description="Helical" evidence="8">
    <location>
        <begin position="101"/>
        <end position="122"/>
    </location>
</feature>
<evidence type="ECO:0000256" key="1">
    <source>
        <dbReference type="ARBA" id="ARBA00004651"/>
    </source>
</evidence>
<dbReference type="InterPro" id="IPR032808">
    <property type="entry name" value="DoxX"/>
</dbReference>
<evidence type="ECO:0000256" key="2">
    <source>
        <dbReference type="ARBA" id="ARBA00006679"/>
    </source>
</evidence>
<feature type="transmembrane region" description="Helical" evidence="8">
    <location>
        <begin position="12"/>
        <end position="35"/>
    </location>
</feature>